<proteinExistence type="predicted"/>
<gene>
    <name evidence="4" type="ORF">F8M41_009994</name>
</gene>
<protein>
    <submittedName>
        <fullName evidence="4">MATA-HMG</fullName>
    </submittedName>
</protein>
<dbReference type="EMBL" id="WTPW01002104">
    <property type="protein sequence ID" value="KAF0397028.1"/>
    <property type="molecule type" value="Genomic_DNA"/>
</dbReference>
<evidence type="ECO:0000259" key="3">
    <source>
        <dbReference type="PROSITE" id="PS50118"/>
    </source>
</evidence>
<reference evidence="4 5" key="1">
    <citation type="journal article" date="2019" name="Environ. Microbiol.">
        <title>At the nexus of three kingdoms: the genome of the mycorrhizal fungus Gigaspora margarita provides insights into plant, endobacterial and fungal interactions.</title>
        <authorList>
            <person name="Venice F."/>
            <person name="Ghignone S."/>
            <person name="Salvioli di Fossalunga A."/>
            <person name="Amselem J."/>
            <person name="Novero M."/>
            <person name="Xianan X."/>
            <person name="Sedzielewska Toro K."/>
            <person name="Morin E."/>
            <person name="Lipzen A."/>
            <person name="Grigoriev I.V."/>
            <person name="Henrissat B."/>
            <person name="Martin F.M."/>
            <person name="Bonfante P."/>
        </authorList>
    </citation>
    <scope>NUCLEOTIDE SEQUENCE [LARGE SCALE GENOMIC DNA]</scope>
    <source>
        <strain evidence="4 5">BEG34</strain>
    </source>
</reference>
<dbReference type="Proteomes" id="UP000439903">
    <property type="component" value="Unassembled WGS sequence"/>
</dbReference>
<evidence type="ECO:0000256" key="2">
    <source>
        <dbReference type="SAM" id="MobiDB-lite"/>
    </source>
</evidence>
<dbReference type="AlphaFoldDB" id="A0A8H3X1N5"/>
<organism evidence="4 5">
    <name type="scientific">Gigaspora margarita</name>
    <dbReference type="NCBI Taxonomy" id="4874"/>
    <lineage>
        <taxon>Eukaryota</taxon>
        <taxon>Fungi</taxon>
        <taxon>Fungi incertae sedis</taxon>
        <taxon>Mucoromycota</taxon>
        <taxon>Glomeromycotina</taxon>
        <taxon>Glomeromycetes</taxon>
        <taxon>Diversisporales</taxon>
        <taxon>Gigasporaceae</taxon>
        <taxon>Gigaspora</taxon>
    </lineage>
</organism>
<dbReference type="PROSITE" id="PS50118">
    <property type="entry name" value="HMG_BOX_2"/>
    <property type="match status" value="1"/>
</dbReference>
<dbReference type="InterPro" id="IPR036910">
    <property type="entry name" value="HMG_box_dom_sf"/>
</dbReference>
<dbReference type="Pfam" id="PF00505">
    <property type="entry name" value="HMG_box"/>
    <property type="match status" value="1"/>
</dbReference>
<dbReference type="SUPFAM" id="SSF47095">
    <property type="entry name" value="HMG-box"/>
    <property type="match status" value="1"/>
</dbReference>
<dbReference type="InterPro" id="IPR009071">
    <property type="entry name" value="HMG_box_dom"/>
</dbReference>
<sequence length="213" mass="24444">MTTELLDVSILELVYNPPYSLGQLISTRSSSARKNAGNNPPRPPNCFFLLKNAIMLAFRSGGRRYTMPFICKVASQVWETAPPDVKNRYEELAKKATQEHFKQWPDYRFRPKKRQIFKAYRPRQNPQNPKREEGSIPQVPQPPASPISPPSLSPPILSPCPHDYFYFPVQYYTPYYVGPGIQNEAPLSELLLHIEEGRQMINSLNGWELHNAS</sequence>
<keyword evidence="5" id="KW-1185">Reference proteome</keyword>
<dbReference type="CDD" id="cd01389">
    <property type="entry name" value="HMG-box_ROX1-like"/>
    <property type="match status" value="1"/>
</dbReference>
<comment type="caution">
    <text evidence="4">The sequence shown here is derived from an EMBL/GenBank/DDBJ whole genome shotgun (WGS) entry which is preliminary data.</text>
</comment>
<dbReference type="Gene3D" id="1.10.30.10">
    <property type="entry name" value="High mobility group box domain"/>
    <property type="match status" value="1"/>
</dbReference>
<accession>A0A8H3X1N5</accession>
<feature type="domain" description="HMG box" evidence="3">
    <location>
        <begin position="40"/>
        <end position="108"/>
    </location>
</feature>
<dbReference type="OrthoDB" id="6247875at2759"/>
<dbReference type="GO" id="GO:0005634">
    <property type="term" value="C:nucleus"/>
    <property type="evidence" value="ECO:0007669"/>
    <property type="project" value="UniProtKB-UniRule"/>
</dbReference>
<evidence type="ECO:0000313" key="5">
    <source>
        <dbReference type="Proteomes" id="UP000439903"/>
    </source>
</evidence>
<evidence type="ECO:0000313" key="4">
    <source>
        <dbReference type="EMBL" id="KAF0397028.1"/>
    </source>
</evidence>
<evidence type="ECO:0000256" key="1">
    <source>
        <dbReference type="PROSITE-ProRule" id="PRU00267"/>
    </source>
</evidence>
<keyword evidence="1" id="KW-0539">Nucleus</keyword>
<feature type="region of interest" description="Disordered" evidence="2">
    <location>
        <begin position="119"/>
        <end position="152"/>
    </location>
</feature>
<dbReference type="GO" id="GO:0003677">
    <property type="term" value="F:DNA binding"/>
    <property type="evidence" value="ECO:0007669"/>
    <property type="project" value="UniProtKB-UniRule"/>
</dbReference>
<feature type="compositionally biased region" description="Pro residues" evidence="2">
    <location>
        <begin position="139"/>
        <end position="152"/>
    </location>
</feature>
<keyword evidence="1" id="KW-0238">DNA-binding</keyword>
<name>A0A8H3X1N5_GIGMA</name>
<feature type="DNA-binding region" description="HMG box" evidence="1">
    <location>
        <begin position="40"/>
        <end position="108"/>
    </location>
</feature>